<accession>A0A1I1TJ07</accession>
<gene>
    <name evidence="3" type="ORF">SAMN05660831_01909</name>
</gene>
<dbReference type="EMBL" id="FOMJ01000006">
    <property type="protein sequence ID" value="SFD58517.1"/>
    <property type="molecule type" value="Genomic_DNA"/>
</dbReference>
<dbReference type="CDD" id="cd16345">
    <property type="entry name" value="LMWP_ArsC"/>
    <property type="match status" value="1"/>
</dbReference>
<dbReference type="InterPro" id="IPR023485">
    <property type="entry name" value="Ptyr_pPase"/>
</dbReference>
<evidence type="ECO:0000259" key="2">
    <source>
        <dbReference type="SMART" id="SM00226"/>
    </source>
</evidence>
<dbReference type="GO" id="GO:0046685">
    <property type="term" value="P:response to arsenic-containing substance"/>
    <property type="evidence" value="ECO:0007669"/>
    <property type="project" value="UniProtKB-KW"/>
</dbReference>
<organism evidence="3 4">
    <name type="scientific">Thiohalospira halophila DSM 15071</name>
    <dbReference type="NCBI Taxonomy" id="1123397"/>
    <lineage>
        <taxon>Bacteria</taxon>
        <taxon>Pseudomonadati</taxon>
        <taxon>Pseudomonadota</taxon>
        <taxon>Gammaproteobacteria</taxon>
        <taxon>Thiohalospirales</taxon>
        <taxon>Thiohalospiraceae</taxon>
        <taxon>Thiohalospira</taxon>
    </lineage>
</organism>
<dbReference type="Proteomes" id="UP000198611">
    <property type="component" value="Unassembled WGS sequence"/>
</dbReference>
<dbReference type="InterPro" id="IPR036196">
    <property type="entry name" value="Ptyr_pPase_sf"/>
</dbReference>
<keyword evidence="4" id="KW-1185">Reference proteome</keyword>
<dbReference type="RefSeq" id="WP_093428540.1">
    <property type="nucleotide sequence ID" value="NZ_FOMJ01000006.1"/>
</dbReference>
<evidence type="ECO:0000313" key="3">
    <source>
        <dbReference type="EMBL" id="SFD58517.1"/>
    </source>
</evidence>
<keyword evidence="1" id="KW-0059">Arsenical resistance</keyword>
<dbReference type="PANTHER" id="PTHR43428:SF1">
    <property type="entry name" value="ARSENATE REDUCTASE"/>
    <property type="match status" value="1"/>
</dbReference>
<evidence type="ECO:0000256" key="1">
    <source>
        <dbReference type="ARBA" id="ARBA00022849"/>
    </source>
</evidence>
<dbReference type="Pfam" id="PF01451">
    <property type="entry name" value="LMWPc"/>
    <property type="match status" value="1"/>
</dbReference>
<name>A0A1I1TJ07_9GAMM</name>
<dbReference type="AlphaFoldDB" id="A0A1I1TJ07"/>
<proteinExistence type="predicted"/>
<evidence type="ECO:0000313" key="4">
    <source>
        <dbReference type="Proteomes" id="UP000198611"/>
    </source>
</evidence>
<reference evidence="3 4" key="1">
    <citation type="submission" date="2016-10" db="EMBL/GenBank/DDBJ databases">
        <authorList>
            <person name="de Groot N.N."/>
        </authorList>
    </citation>
    <scope>NUCLEOTIDE SEQUENCE [LARGE SCALE GENOMIC DNA]</scope>
    <source>
        <strain evidence="3 4">HL3</strain>
    </source>
</reference>
<sequence length="144" mass="15596">MNILFLCTGNSCRSQMAEGWGRHLANPGLAFDSAGIEAHGQNPRAIAVMEEAGMDIRDQHSTRLSSALLDWADRVVTVCGHADENCPVLPPGTEREHWPLEDPARATGSEEAIMATFRATRDEVEERVRALVARLTATNDATGG</sequence>
<dbReference type="SMART" id="SM00226">
    <property type="entry name" value="LMWPc"/>
    <property type="match status" value="1"/>
</dbReference>
<feature type="domain" description="Phosphotyrosine protein phosphatase I" evidence="2">
    <location>
        <begin position="1"/>
        <end position="134"/>
    </location>
</feature>
<dbReference type="STRING" id="1123397.SAMN05660831_01909"/>
<dbReference type="SUPFAM" id="SSF52788">
    <property type="entry name" value="Phosphotyrosine protein phosphatases I"/>
    <property type="match status" value="1"/>
</dbReference>
<dbReference type="PANTHER" id="PTHR43428">
    <property type="entry name" value="ARSENATE REDUCTASE"/>
    <property type="match status" value="1"/>
</dbReference>
<protein>
    <submittedName>
        <fullName evidence="3">Arsenate reductase</fullName>
    </submittedName>
</protein>
<dbReference type="Gene3D" id="3.40.50.2300">
    <property type="match status" value="1"/>
</dbReference>
<dbReference type="OrthoDB" id="9793058at2"/>